<keyword evidence="2" id="KW-1185">Reference proteome</keyword>
<dbReference type="PROSITE" id="PS00018">
    <property type="entry name" value="EF_HAND_1"/>
    <property type="match status" value="1"/>
</dbReference>
<dbReference type="AlphaFoldDB" id="A0A9P8TFC5"/>
<evidence type="ECO:0000313" key="1">
    <source>
        <dbReference type="EMBL" id="KAH3676816.1"/>
    </source>
</evidence>
<gene>
    <name evidence="1" type="ORF">OGATHE_001306</name>
</gene>
<dbReference type="EMBL" id="JAEUBD010000146">
    <property type="protein sequence ID" value="KAH3676816.1"/>
    <property type="molecule type" value="Genomic_DNA"/>
</dbReference>
<comment type="caution">
    <text evidence="1">The sequence shown here is derived from an EMBL/GenBank/DDBJ whole genome shotgun (WGS) entry which is preliminary data.</text>
</comment>
<organism evidence="1 2">
    <name type="scientific">Ogataea polymorpha</name>
    <dbReference type="NCBI Taxonomy" id="460523"/>
    <lineage>
        <taxon>Eukaryota</taxon>
        <taxon>Fungi</taxon>
        <taxon>Dikarya</taxon>
        <taxon>Ascomycota</taxon>
        <taxon>Saccharomycotina</taxon>
        <taxon>Pichiomycetes</taxon>
        <taxon>Pichiales</taxon>
        <taxon>Pichiaceae</taxon>
        <taxon>Ogataea</taxon>
    </lineage>
</organism>
<evidence type="ECO:0000313" key="2">
    <source>
        <dbReference type="Proteomes" id="UP000788993"/>
    </source>
</evidence>
<proteinExistence type="predicted"/>
<reference evidence="1" key="2">
    <citation type="submission" date="2021-01" db="EMBL/GenBank/DDBJ databases">
        <authorList>
            <person name="Schikora-Tamarit M.A."/>
        </authorList>
    </citation>
    <scope>NUCLEOTIDE SEQUENCE</scope>
    <source>
        <strain evidence="1">NCAIM Y.01608</strain>
    </source>
</reference>
<sequence>MLADWFGSSLSGVVGGADGSRNNKVSFSEVVSFVGTAHNNVDGHVVEIGGKNVVQGHRHASCRGAVVVPHVQIVLLVAPRRRARWWIAKLSVRLECVRGCKLELPTVAGHLHGRCHHDDIMTSGLEVSVESSDISSSPTVVVGQENVLCRASNQGGCDGE</sequence>
<reference evidence="1" key="1">
    <citation type="journal article" date="2021" name="Open Biol.">
        <title>Shared evolutionary footprints suggest mitochondrial oxidative damage underlies multiple complex I losses in fungi.</title>
        <authorList>
            <person name="Schikora-Tamarit M.A."/>
            <person name="Marcet-Houben M."/>
            <person name="Nosek J."/>
            <person name="Gabaldon T."/>
        </authorList>
    </citation>
    <scope>NUCLEOTIDE SEQUENCE</scope>
    <source>
        <strain evidence="1">NCAIM Y.01608</strain>
    </source>
</reference>
<accession>A0A9P8TFC5</accession>
<protein>
    <submittedName>
        <fullName evidence="1">Uncharacterized protein</fullName>
    </submittedName>
</protein>
<dbReference type="Proteomes" id="UP000788993">
    <property type="component" value="Unassembled WGS sequence"/>
</dbReference>
<dbReference type="InterPro" id="IPR018247">
    <property type="entry name" value="EF_Hand_1_Ca_BS"/>
</dbReference>
<name>A0A9P8TFC5_9ASCO</name>